<dbReference type="Proteomes" id="UP001642540">
    <property type="component" value="Unassembled WGS sequence"/>
</dbReference>
<evidence type="ECO:0000313" key="3">
    <source>
        <dbReference type="Proteomes" id="UP001642540"/>
    </source>
</evidence>
<keyword evidence="1" id="KW-0472">Membrane</keyword>
<evidence type="ECO:0000313" key="2">
    <source>
        <dbReference type="EMBL" id="CAL8096093.1"/>
    </source>
</evidence>
<dbReference type="EMBL" id="CAXLJM020000027">
    <property type="protein sequence ID" value="CAL8096093.1"/>
    <property type="molecule type" value="Genomic_DNA"/>
</dbReference>
<protein>
    <submittedName>
        <fullName evidence="2">Uncharacterized protein</fullName>
    </submittedName>
</protein>
<name>A0ABP1QAQ7_9HEXA</name>
<keyword evidence="1" id="KW-0812">Transmembrane</keyword>
<evidence type="ECO:0000256" key="1">
    <source>
        <dbReference type="SAM" id="Phobius"/>
    </source>
</evidence>
<feature type="transmembrane region" description="Helical" evidence="1">
    <location>
        <begin position="108"/>
        <end position="126"/>
    </location>
</feature>
<gene>
    <name evidence="2" type="ORF">ODALV1_LOCUS9264</name>
</gene>
<sequence length="237" mass="26620">MCSFFTLQLIKEGPHSMERFLELHRKIKSKLCKEICGHTLAVIVFSGLVIISVVELLKVRDPDTRKLTAAALGICHFGLCATAILHLKYNGVMELNPVKCKLWIYLEIYNIAATTAFIVLATRHIFPPPFNQWTGTALLLIIYWLPLIMYKTSQVCRMLEFISILNYLHECSVKTIRKPCCARKENALQHNTTRPTTSTSSVTTSVPILSAGKPLSASSPHIPYEWTLIDSFSSALP</sequence>
<keyword evidence="1" id="KW-1133">Transmembrane helix</keyword>
<proteinExistence type="predicted"/>
<feature type="transmembrane region" description="Helical" evidence="1">
    <location>
        <begin position="132"/>
        <end position="150"/>
    </location>
</feature>
<organism evidence="2 3">
    <name type="scientific">Orchesella dallaii</name>
    <dbReference type="NCBI Taxonomy" id="48710"/>
    <lineage>
        <taxon>Eukaryota</taxon>
        <taxon>Metazoa</taxon>
        <taxon>Ecdysozoa</taxon>
        <taxon>Arthropoda</taxon>
        <taxon>Hexapoda</taxon>
        <taxon>Collembola</taxon>
        <taxon>Entomobryomorpha</taxon>
        <taxon>Entomobryoidea</taxon>
        <taxon>Orchesellidae</taxon>
        <taxon>Orchesellinae</taxon>
        <taxon>Orchesella</taxon>
    </lineage>
</organism>
<feature type="transmembrane region" description="Helical" evidence="1">
    <location>
        <begin position="35"/>
        <end position="57"/>
    </location>
</feature>
<keyword evidence="3" id="KW-1185">Reference proteome</keyword>
<comment type="caution">
    <text evidence="2">The sequence shown here is derived from an EMBL/GenBank/DDBJ whole genome shotgun (WGS) entry which is preliminary data.</text>
</comment>
<feature type="transmembrane region" description="Helical" evidence="1">
    <location>
        <begin position="69"/>
        <end position="87"/>
    </location>
</feature>
<reference evidence="2 3" key="1">
    <citation type="submission" date="2024-08" db="EMBL/GenBank/DDBJ databases">
        <authorList>
            <person name="Cucini C."/>
            <person name="Frati F."/>
        </authorList>
    </citation>
    <scope>NUCLEOTIDE SEQUENCE [LARGE SCALE GENOMIC DNA]</scope>
</reference>
<accession>A0ABP1QAQ7</accession>